<dbReference type="EMBL" id="VSRR010115319">
    <property type="protein sequence ID" value="MPC98730.1"/>
    <property type="molecule type" value="Genomic_DNA"/>
</dbReference>
<keyword evidence="2" id="KW-1185">Reference proteome</keyword>
<protein>
    <submittedName>
        <fullName evidence="1">Uncharacterized protein</fullName>
    </submittedName>
</protein>
<comment type="caution">
    <text evidence="1">The sequence shown here is derived from an EMBL/GenBank/DDBJ whole genome shotgun (WGS) entry which is preliminary data.</text>
</comment>
<accession>A0A5B7JPK2</accession>
<sequence length="77" mass="8661">MERRIECGSVGEQQTKECKVRREETCDLKGIPPNFTSSFHRLGLVPWCSEENFRNSCGGIKVVKTVAINLPTSIDSF</sequence>
<evidence type="ECO:0000313" key="2">
    <source>
        <dbReference type="Proteomes" id="UP000324222"/>
    </source>
</evidence>
<evidence type="ECO:0000313" key="1">
    <source>
        <dbReference type="EMBL" id="MPC98730.1"/>
    </source>
</evidence>
<gene>
    <name evidence="1" type="ORF">E2C01_094111</name>
</gene>
<organism evidence="1 2">
    <name type="scientific">Portunus trituberculatus</name>
    <name type="common">Swimming crab</name>
    <name type="synonym">Neptunus trituberculatus</name>
    <dbReference type="NCBI Taxonomy" id="210409"/>
    <lineage>
        <taxon>Eukaryota</taxon>
        <taxon>Metazoa</taxon>
        <taxon>Ecdysozoa</taxon>
        <taxon>Arthropoda</taxon>
        <taxon>Crustacea</taxon>
        <taxon>Multicrustacea</taxon>
        <taxon>Malacostraca</taxon>
        <taxon>Eumalacostraca</taxon>
        <taxon>Eucarida</taxon>
        <taxon>Decapoda</taxon>
        <taxon>Pleocyemata</taxon>
        <taxon>Brachyura</taxon>
        <taxon>Eubrachyura</taxon>
        <taxon>Portunoidea</taxon>
        <taxon>Portunidae</taxon>
        <taxon>Portuninae</taxon>
        <taxon>Portunus</taxon>
    </lineage>
</organism>
<reference evidence="1 2" key="1">
    <citation type="submission" date="2019-05" db="EMBL/GenBank/DDBJ databases">
        <title>Another draft genome of Portunus trituberculatus and its Hox gene families provides insights of decapod evolution.</title>
        <authorList>
            <person name="Jeong J.-H."/>
            <person name="Song I."/>
            <person name="Kim S."/>
            <person name="Choi T."/>
            <person name="Kim D."/>
            <person name="Ryu S."/>
            <person name="Kim W."/>
        </authorList>
    </citation>
    <scope>NUCLEOTIDE SEQUENCE [LARGE SCALE GENOMIC DNA]</scope>
    <source>
        <tissue evidence="1">Muscle</tissue>
    </source>
</reference>
<dbReference type="AlphaFoldDB" id="A0A5B7JPK2"/>
<proteinExistence type="predicted"/>
<dbReference type="Proteomes" id="UP000324222">
    <property type="component" value="Unassembled WGS sequence"/>
</dbReference>
<name>A0A5B7JPK2_PORTR</name>